<accession>A0A1I0GA70</accession>
<dbReference type="InterPro" id="IPR025711">
    <property type="entry name" value="PepSY"/>
</dbReference>
<dbReference type="AlphaFoldDB" id="A0A1I0GA70"/>
<evidence type="ECO:0000313" key="4">
    <source>
        <dbReference type="EMBL" id="SET67657.1"/>
    </source>
</evidence>
<organism evidence="4 5">
    <name type="scientific">Natronincola peptidivorans</name>
    <dbReference type="NCBI Taxonomy" id="426128"/>
    <lineage>
        <taxon>Bacteria</taxon>
        <taxon>Bacillati</taxon>
        <taxon>Bacillota</taxon>
        <taxon>Clostridia</taxon>
        <taxon>Peptostreptococcales</taxon>
        <taxon>Natronincolaceae</taxon>
        <taxon>Natronincola</taxon>
    </lineage>
</organism>
<evidence type="ECO:0000259" key="1">
    <source>
        <dbReference type="Pfam" id="PF03413"/>
    </source>
</evidence>
<dbReference type="STRING" id="426128.SAMN05660297_03116"/>
<dbReference type="Pfam" id="PF14620">
    <property type="entry name" value="YPEB_PepSY1-2"/>
    <property type="match status" value="1"/>
</dbReference>
<evidence type="ECO:0000313" key="5">
    <source>
        <dbReference type="Proteomes" id="UP000199568"/>
    </source>
</evidence>
<feature type="domain" description="PepSY" evidence="1">
    <location>
        <begin position="376"/>
        <end position="432"/>
    </location>
</feature>
<evidence type="ECO:0000259" key="2">
    <source>
        <dbReference type="Pfam" id="PF14620"/>
    </source>
</evidence>
<feature type="domain" description="Sporulation protein YpeB N-terminal" evidence="3">
    <location>
        <begin position="27"/>
        <end position="162"/>
    </location>
</feature>
<dbReference type="Pfam" id="PF20769">
    <property type="entry name" value="YPEB_N"/>
    <property type="match status" value="1"/>
</dbReference>
<dbReference type="NCBIfam" id="TIGR02889">
    <property type="entry name" value="spore_YpeB"/>
    <property type="match status" value="1"/>
</dbReference>
<keyword evidence="5" id="KW-1185">Reference proteome</keyword>
<name>A0A1I0GA70_9FIRM</name>
<gene>
    <name evidence="4" type="ORF">SAMN05660297_03116</name>
</gene>
<dbReference type="RefSeq" id="WP_090446168.1">
    <property type="nucleotide sequence ID" value="NZ_FOHU01000019.1"/>
</dbReference>
<evidence type="ECO:0000259" key="3">
    <source>
        <dbReference type="Pfam" id="PF20769"/>
    </source>
</evidence>
<dbReference type="Pfam" id="PF03413">
    <property type="entry name" value="PepSY"/>
    <property type="match status" value="1"/>
</dbReference>
<protein>
    <submittedName>
        <fullName evidence="4">Germination protein YpeB</fullName>
    </submittedName>
</protein>
<feature type="domain" description="Sporulation protein YpeB PepSY1 and PepSY2" evidence="2">
    <location>
        <begin position="182"/>
        <end position="372"/>
    </location>
</feature>
<reference evidence="4 5" key="1">
    <citation type="submission" date="2016-10" db="EMBL/GenBank/DDBJ databases">
        <authorList>
            <person name="de Groot N.N."/>
        </authorList>
    </citation>
    <scope>NUCLEOTIDE SEQUENCE [LARGE SCALE GENOMIC DNA]</scope>
    <source>
        <strain evidence="4 5">DSM 18979</strain>
    </source>
</reference>
<dbReference type="InterPro" id="IPR014239">
    <property type="entry name" value="YpeB_PepSY1-2"/>
</dbReference>
<dbReference type="Proteomes" id="UP000199568">
    <property type="component" value="Unassembled WGS sequence"/>
</dbReference>
<sequence>MRRYILPTVLAVALMATGVWGYYQYNERNDYHTYLDLQFQRQYYDLIGHVENAQVDLAKAMVSGSSNDLVKYLNETVFQAYMAQDKLTQLPFDHGAIRQTERFLNQLGDYCTAMVNKSLEGIVLDEDEMGTLTELHGYANMLSRQLIELQQDIAAGGINFGDLRREGNRDLAQLNDRMEKFNLINFQERTQEYPELIYDGPFSEHLKDVQPRLEGETIDQNQALEIVADSFREEKVRDVEVVGEIENTSIPAYYLRGTRNGNGEQEVSMAISKTGGKIVWYLNPRDIGESQLGLEEAINTAEEFLVEKGYEDMVATYTTTYEGQSVINFAYEQEDVIVYTDLIKVKVALDNGDIIGFETEGFLINHHERDIPEPEISEEEARERLSSAVEVENARLAMIPTPGKKEILCYEFKVQFGEDNYLVYIDARDGEQRQVLLMVEQEDGTLVM</sequence>
<dbReference type="OrthoDB" id="2372097at2"/>
<proteinExistence type="predicted"/>
<dbReference type="GO" id="GO:0009847">
    <property type="term" value="P:spore germination"/>
    <property type="evidence" value="ECO:0007669"/>
    <property type="project" value="InterPro"/>
</dbReference>
<dbReference type="EMBL" id="FOHU01000019">
    <property type="protein sequence ID" value="SET67657.1"/>
    <property type="molecule type" value="Genomic_DNA"/>
</dbReference>
<dbReference type="InterPro" id="IPR048402">
    <property type="entry name" value="YpeB_N"/>
</dbReference>